<dbReference type="SUPFAM" id="SSF52096">
    <property type="entry name" value="ClpP/crotonase"/>
    <property type="match status" value="1"/>
</dbReference>
<name>A0A2R7Y7V2_9CREN</name>
<organism evidence="2 3">
    <name type="scientific">Zestosphaera tikiterensis</name>
    <dbReference type="NCBI Taxonomy" id="1973259"/>
    <lineage>
        <taxon>Archaea</taxon>
        <taxon>Thermoproteota</taxon>
        <taxon>Thermoprotei</taxon>
        <taxon>Desulfurococcales</taxon>
        <taxon>Desulfurococcaceae</taxon>
        <taxon>Zestosphaera</taxon>
    </lineage>
</organism>
<evidence type="ECO:0000256" key="1">
    <source>
        <dbReference type="SAM" id="Phobius"/>
    </source>
</evidence>
<evidence type="ECO:0000313" key="3">
    <source>
        <dbReference type="Proteomes" id="UP000244093"/>
    </source>
</evidence>
<dbReference type="Pfam" id="PF01972">
    <property type="entry name" value="SDH_protease"/>
    <property type="match status" value="1"/>
</dbReference>
<dbReference type="InterPro" id="IPR029045">
    <property type="entry name" value="ClpP/crotonase-like_dom_sf"/>
</dbReference>
<dbReference type="Proteomes" id="UP000244093">
    <property type="component" value="Unassembled WGS sequence"/>
</dbReference>
<gene>
    <name evidence="2" type="ORF">B7O98_04150</name>
</gene>
<keyword evidence="1" id="KW-1133">Transmembrane helix</keyword>
<accession>A0A2R7Y7V2</accession>
<proteinExistence type="predicted"/>
<feature type="transmembrane region" description="Helical" evidence="1">
    <location>
        <begin position="7"/>
        <end position="25"/>
    </location>
</feature>
<sequence>MDGFTDFLWLFFILWIFITFIFPQIRYASLKSARASIISRLEKAFNAKVITLIHRQEKISLFGIPIYKFIDIEDSEEILRAIRMTPPDKGIMLVMHTPGGLMLAASQIALALKRHPGRKIVVVPHYAMSGGTLIALAADEIWMDPDAVLGPVDPQISTQSTSLPAPSILKVVREKGVDKVSDETLVLADIAEKALNQTKDLVSKLLEGKLPKDKVELVIDRLVMGRYTHDWPITAEELKELGLPVKTELPGMIYELMDLYPQESARRPAVEYLPTTPHHRIR</sequence>
<dbReference type="EMBL" id="NBVN01000002">
    <property type="protein sequence ID" value="PUA33614.1"/>
    <property type="molecule type" value="Genomic_DNA"/>
</dbReference>
<evidence type="ECO:0000313" key="2">
    <source>
        <dbReference type="EMBL" id="PUA33614.1"/>
    </source>
</evidence>
<keyword evidence="1" id="KW-0812">Transmembrane</keyword>
<dbReference type="PANTHER" id="PTHR35984">
    <property type="entry name" value="PERIPLASMIC SERINE PROTEASE"/>
    <property type="match status" value="1"/>
</dbReference>
<dbReference type="GO" id="GO:0016020">
    <property type="term" value="C:membrane"/>
    <property type="evidence" value="ECO:0007669"/>
    <property type="project" value="InterPro"/>
</dbReference>
<comment type="caution">
    <text evidence="2">The sequence shown here is derived from an EMBL/GenBank/DDBJ whole genome shotgun (WGS) entry which is preliminary data.</text>
</comment>
<dbReference type="Gene3D" id="3.90.226.10">
    <property type="entry name" value="2-enoyl-CoA Hydratase, Chain A, domain 1"/>
    <property type="match status" value="1"/>
</dbReference>
<dbReference type="NCBIfam" id="NF047768">
    <property type="entry name" value="Clp_like_SDH"/>
    <property type="match status" value="1"/>
</dbReference>
<dbReference type="InterPro" id="IPR002825">
    <property type="entry name" value="Pept_S49_ser-pept_pro"/>
</dbReference>
<evidence type="ECO:0008006" key="4">
    <source>
        <dbReference type="Google" id="ProtNLM"/>
    </source>
</evidence>
<protein>
    <recommendedName>
        <fullName evidence="4">Serine protease</fullName>
    </recommendedName>
</protein>
<dbReference type="PANTHER" id="PTHR35984:SF1">
    <property type="entry name" value="PERIPLASMIC SERINE PROTEASE"/>
    <property type="match status" value="1"/>
</dbReference>
<reference evidence="2 3" key="1">
    <citation type="journal article" date="2018" name="Syst. Appl. Microbiol.">
        <title>A new symbiotic nanoarchaeote (Candidatus Nanoclepta minutus) and its host (Zestosphaera tikiterensis gen. nov., sp. nov.) from a New Zealand hot spring.</title>
        <authorList>
            <person name="St John E."/>
            <person name="Liu Y."/>
            <person name="Podar M."/>
            <person name="Stott M.B."/>
            <person name="Meneghin J."/>
            <person name="Chen Z."/>
            <person name="Lagutin K."/>
            <person name="Mitchell K."/>
            <person name="Reysenbach A.L."/>
        </authorList>
    </citation>
    <scope>NUCLEOTIDE SEQUENCE [LARGE SCALE GENOMIC DNA]</scope>
    <source>
        <strain evidence="2">NZ3</strain>
    </source>
</reference>
<dbReference type="AlphaFoldDB" id="A0A2R7Y7V2"/>
<keyword evidence="1" id="KW-0472">Membrane</keyword>